<keyword evidence="3" id="KW-1185">Reference proteome</keyword>
<evidence type="ECO:0000256" key="1">
    <source>
        <dbReference type="SAM" id="MobiDB-lite"/>
    </source>
</evidence>
<feature type="compositionally biased region" description="Polar residues" evidence="1">
    <location>
        <begin position="53"/>
        <end position="62"/>
    </location>
</feature>
<dbReference type="RefSeq" id="XP_053018333.1">
    <property type="nucleotide sequence ID" value="XM_053167081.1"/>
</dbReference>
<accession>A0ABY7CC29</accession>
<proteinExistence type="predicted"/>
<dbReference type="EMBL" id="CP110423">
    <property type="protein sequence ID" value="WAQ82778.1"/>
    <property type="molecule type" value="Genomic_DNA"/>
</dbReference>
<dbReference type="Proteomes" id="UP001164743">
    <property type="component" value="Chromosome 3A"/>
</dbReference>
<organism evidence="2 3">
    <name type="scientific">Puccinia triticina</name>
    <dbReference type="NCBI Taxonomy" id="208348"/>
    <lineage>
        <taxon>Eukaryota</taxon>
        <taxon>Fungi</taxon>
        <taxon>Dikarya</taxon>
        <taxon>Basidiomycota</taxon>
        <taxon>Pucciniomycotina</taxon>
        <taxon>Pucciniomycetes</taxon>
        <taxon>Pucciniales</taxon>
        <taxon>Pucciniaceae</taxon>
        <taxon>Puccinia</taxon>
    </lineage>
</organism>
<gene>
    <name evidence="2" type="ORF">PtA15_3A142</name>
</gene>
<name>A0ABY7CC29_9BASI</name>
<sequence length="94" mass="10419">MKRAHQLAGWRRERHMLPQDDAFPEDAPWRWSSTQALHNASRPSGLAKMARPTSPTSHNGMTHSLPEHGLNGASGPGWQVRQPPLQPSYHGGPL</sequence>
<protein>
    <submittedName>
        <fullName evidence="2">Uncharacterized protein</fullName>
    </submittedName>
</protein>
<feature type="region of interest" description="Disordered" evidence="1">
    <location>
        <begin position="33"/>
        <end position="94"/>
    </location>
</feature>
<evidence type="ECO:0000313" key="3">
    <source>
        <dbReference type="Proteomes" id="UP001164743"/>
    </source>
</evidence>
<reference evidence="2" key="1">
    <citation type="submission" date="2022-10" db="EMBL/GenBank/DDBJ databases">
        <title>Puccinia triticina Genome sequencing and assembly.</title>
        <authorList>
            <person name="Li C."/>
        </authorList>
    </citation>
    <scope>NUCLEOTIDE SEQUENCE</scope>
    <source>
        <strain evidence="2">Pt15</strain>
    </source>
</reference>
<feature type="compositionally biased region" description="Polar residues" evidence="1">
    <location>
        <begin position="33"/>
        <end position="42"/>
    </location>
</feature>
<dbReference type="GeneID" id="77807976"/>
<evidence type="ECO:0000313" key="2">
    <source>
        <dbReference type="EMBL" id="WAQ82778.1"/>
    </source>
</evidence>